<dbReference type="OrthoDB" id="4323953at2759"/>
<evidence type="ECO:0000313" key="2">
    <source>
        <dbReference type="EMBL" id="OIW26845.1"/>
    </source>
</evidence>
<keyword evidence="3" id="KW-1185">Reference proteome</keyword>
<accession>A0A1J7IHH6</accession>
<sequence length="481" mass="52905">MEAEHGVSNSSSYIRIGDEAVRPGTPHLTLQMTGSAELSLTQSYRIGFVIRRSENDGVDLPCVVDWSPYSEVVRSPGLVLLCHNAAGGGLDPVPVDLPRNLITSERGDDGFVVTGWEGSWCQLEPGSEEARGVELPECYYKAMRAGETYTLLYPGREILMWDWGTLKDLTGREIKKRASATTTTEGSSPPNPVVPGGPAITFKAVEEDPPWPDRAARLAKIGFDRANWEESRWRWELMRKREGSPPPMREAERSPGAPIITATLSCPSRLDGDEDFSVQATFTYEGVVGPSGAVEQPARPITFHSWVLYGARCGRREGWRLDRRATGKTDMGDGGEAGSWQECKMDHGEMGFLLVGDDVEISVGRDNENFISLMPGEAWTTSKELQSKIHMISYITTDAVPGETFRCRYKGMVMDWWDWGTMADHADTVVKLPSFIAGRVTEPADNGGRPKLVVPAAEDVMFTYTGAGKGAYIDLENCLSP</sequence>
<evidence type="ECO:0000256" key="1">
    <source>
        <dbReference type="SAM" id="MobiDB-lite"/>
    </source>
</evidence>
<dbReference type="EMBL" id="KV875100">
    <property type="protein sequence ID" value="OIW26845.1"/>
    <property type="molecule type" value="Genomic_DNA"/>
</dbReference>
<name>A0A1J7IHH6_9PEZI</name>
<gene>
    <name evidence="2" type="ORF">CONLIGDRAFT_717058</name>
</gene>
<dbReference type="InParanoid" id="A0A1J7IHH6"/>
<dbReference type="AlphaFoldDB" id="A0A1J7IHH6"/>
<reference evidence="2 3" key="1">
    <citation type="submission" date="2016-10" db="EMBL/GenBank/DDBJ databases">
        <title>Draft genome sequence of Coniochaeta ligniaria NRRL30616, a lignocellulolytic fungus for bioabatement of inhibitors in plant biomass hydrolysates.</title>
        <authorList>
            <consortium name="DOE Joint Genome Institute"/>
            <person name="Jimenez D.J."/>
            <person name="Hector R.E."/>
            <person name="Riley R."/>
            <person name="Sun H."/>
            <person name="Grigoriev I.V."/>
            <person name="Van Elsas J.D."/>
            <person name="Nichols N.N."/>
        </authorList>
    </citation>
    <scope>NUCLEOTIDE SEQUENCE [LARGE SCALE GENOMIC DNA]</scope>
    <source>
        <strain evidence="2 3">NRRL 30616</strain>
    </source>
</reference>
<organism evidence="2 3">
    <name type="scientific">Coniochaeta ligniaria NRRL 30616</name>
    <dbReference type="NCBI Taxonomy" id="1408157"/>
    <lineage>
        <taxon>Eukaryota</taxon>
        <taxon>Fungi</taxon>
        <taxon>Dikarya</taxon>
        <taxon>Ascomycota</taxon>
        <taxon>Pezizomycotina</taxon>
        <taxon>Sordariomycetes</taxon>
        <taxon>Sordariomycetidae</taxon>
        <taxon>Coniochaetales</taxon>
        <taxon>Coniochaetaceae</taxon>
        <taxon>Coniochaeta</taxon>
    </lineage>
</organism>
<proteinExistence type="predicted"/>
<feature type="region of interest" description="Disordered" evidence="1">
    <location>
        <begin position="176"/>
        <end position="197"/>
    </location>
</feature>
<evidence type="ECO:0000313" key="3">
    <source>
        <dbReference type="Proteomes" id="UP000182658"/>
    </source>
</evidence>
<dbReference type="Proteomes" id="UP000182658">
    <property type="component" value="Unassembled WGS sequence"/>
</dbReference>
<protein>
    <submittedName>
        <fullName evidence="2">Uncharacterized protein</fullName>
    </submittedName>
</protein>